<protein>
    <recommendedName>
        <fullName evidence="4">Prepilin-type N-terminal cleavage/methylation domain-containing protein</fullName>
    </recommendedName>
</protein>
<evidence type="ECO:0000313" key="2">
    <source>
        <dbReference type="EMBL" id="KAB1441421.1"/>
    </source>
</evidence>
<dbReference type="Proteomes" id="UP000438699">
    <property type="component" value="Unassembled WGS sequence"/>
</dbReference>
<evidence type="ECO:0000313" key="3">
    <source>
        <dbReference type="Proteomes" id="UP000438699"/>
    </source>
</evidence>
<keyword evidence="1" id="KW-1133">Transmembrane helix</keyword>
<reference evidence="2 3" key="1">
    <citation type="journal article" date="2017" name="Int. J. Syst. Evol. Microbiol.">
        <title>Desulfovibrio senegalensis sp. nov., a mesophilic sulfate reducer isolated from marine sediment.</title>
        <authorList>
            <person name="Thioye A."/>
            <person name="Gam Z.B.A."/>
            <person name="Mbengue M."/>
            <person name="Cayol J.L."/>
            <person name="Joseph-Bartoli M."/>
            <person name="Toure-Kane C."/>
            <person name="Labat M."/>
        </authorList>
    </citation>
    <scope>NUCLEOTIDE SEQUENCE [LARGE SCALE GENOMIC DNA]</scope>
    <source>
        <strain evidence="2 3">DSM 101509</strain>
    </source>
</reference>
<dbReference type="RefSeq" id="WP_151151164.1">
    <property type="nucleotide sequence ID" value="NZ_WAIE01000004.1"/>
</dbReference>
<comment type="caution">
    <text evidence="2">The sequence shown here is derived from an EMBL/GenBank/DDBJ whole genome shotgun (WGS) entry which is preliminary data.</text>
</comment>
<name>A0A6N6N1E0_9BACT</name>
<feature type="transmembrane region" description="Helical" evidence="1">
    <location>
        <begin position="45"/>
        <end position="63"/>
    </location>
</feature>
<dbReference type="EMBL" id="WAIE01000004">
    <property type="protein sequence ID" value="KAB1441421.1"/>
    <property type="molecule type" value="Genomic_DNA"/>
</dbReference>
<accession>A0A6N6N1E0</accession>
<organism evidence="2 3">
    <name type="scientific">Pseudodesulfovibrio senegalensis</name>
    <dbReference type="NCBI Taxonomy" id="1721087"/>
    <lineage>
        <taxon>Bacteria</taxon>
        <taxon>Pseudomonadati</taxon>
        <taxon>Thermodesulfobacteriota</taxon>
        <taxon>Desulfovibrionia</taxon>
        <taxon>Desulfovibrionales</taxon>
        <taxon>Desulfovibrionaceae</taxon>
    </lineage>
</organism>
<sequence>MRLRIPLWNLVFSPRMCFFRVMGFMQEETGASRCRRPQCGNGFTLVEVLAALTFLAVAGLAVMHANRSNMDTLTNAQRMDEAQVLARSVLFDLHREGVSDLMDRDGTFEEHPGFSWQARAFSMARPEGWYRLLVSVRWTDPTAAGDKVREVRVEEVLAK</sequence>
<evidence type="ECO:0008006" key="4">
    <source>
        <dbReference type="Google" id="ProtNLM"/>
    </source>
</evidence>
<keyword evidence="1" id="KW-0812">Transmembrane</keyword>
<keyword evidence="1" id="KW-0472">Membrane</keyword>
<gene>
    <name evidence="2" type="ORF">F8A88_10775</name>
</gene>
<dbReference type="AlphaFoldDB" id="A0A6N6N1E0"/>
<evidence type="ECO:0000256" key="1">
    <source>
        <dbReference type="SAM" id="Phobius"/>
    </source>
</evidence>
<keyword evidence="3" id="KW-1185">Reference proteome</keyword>
<dbReference type="OrthoDB" id="5432486at2"/>
<proteinExistence type="predicted"/>